<organism evidence="7 10">
    <name type="scientific">Aphanomyces astaci</name>
    <name type="common">Crayfish plague agent</name>
    <dbReference type="NCBI Taxonomy" id="112090"/>
    <lineage>
        <taxon>Eukaryota</taxon>
        <taxon>Sar</taxon>
        <taxon>Stramenopiles</taxon>
        <taxon>Oomycota</taxon>
        <taxon>Saprolegniomycetes</taxon>
        <taxon>Saprolegniales</taxon>
        <taxon>Verrucalvaceae</taxon>
        <taxon>Aphanomyces</taxon>
    </lineage>
</organism>
<dbReference type="InterPro" id="IPR001510">
    <property type="entry name" value="Znf_PARP"/>
</dbReference>
<comment type="subcellular location">
    <subcellularLocation>
        <location evidence="1">Nucleus</location>
    </subcellularLocation>
</comment>
<keyword evidence="5" id="KW-0539">Nucleus</keyword>
<evidence type="ECO:0000313" key="10">
    <source>
        <dbReference type="Proteomes" id="UP000285712"/>
    </source>
</evidence>
<dbReference type="Gene3D" id="3.30.1740.10">
    <property type="entry name" value="Zinc finger, PARP-type"/>
    <property type="match status" value="1"/>
</dbReference>
<dbReference type="VEuPathDB" id="FungiDB:H257_14040"/>
<evidence type="ECO:0000256" key="4">
    <source>
        <dbReference type="ARBA" id="ARBA00022833"/>
    </source>
</evidence>
<dbReference type="EMBL" id="QUTG01004237">
    <property type="protein sequence ID" value="RHY88819.1"/>
    <property type="molecule type" value="Genomic_DNA"/>
</dbReference>
<evidence type="ECO:0000256" key="5">
    <source>
        <dbReference type="ARBA" id="ARBA00023242"/>
    </source>
</evidence>
<reference evidence="9 10" key="1">
    <citation type="submission" date="2018-08" db="EMBL/GenBank/DDBJ databases">
        <title>Aphanomyces genome sequencing and annotation.</title>
        <authorList>
            <person name="Minardi D."/>
            <person name="Oidtmann B."/>
            <person name="Van Der Giezen M."/>
            <person name="Studholme D.J."/>
        </authorList>
    </citation>
    <scope>NUCLEOTIDE SEQUENCE [LARGE SCALE GENOMIC DNA]</scope>
    <source>
        <strain evidence="8 9">Da</strain>
        <strain evidence="7 10">Sv</strain>
    </source>
</reference>
<evidence type="ECO:0000313" key="7">
    <source>
        <dbReference type="EMBL" id="RHY88819.1"/>
    </source>
</evidence>
<dbReference type="SUPFAM" id="SSF57716">
    <property type="entry name" value="Glucocorticoid receptor-like (DNA-binding domain)"/>
    <property type="match status" value="1"/>
</dbReference>
<dbReference type="Proteomes" id="UP000285430">
    <property type="component" value="Unassembled WGS sequence"/>
</dbReference>
<dbReference type="InterPro" id="IPR036957">
    <property type="entry name" value="Znf_PARP_sf"/>
</dbReference>
<evidence type="ECO:0000256" key="1">
    <source>
        <dbReference type="ARBA" id="ARBA00004123"/>
    </source>
</evidence>
<dbReference type="AlphaFoldDB" id="A0A3R6X1K2"/>
<feature type="domain" description="PARP-type" evidence="6">
    <location>
        <begin position="32"/>
        <end position="104"/>
    </location>
</feature>
<evidence type="ECO:0000256" key="2">
    <source>
        <dbReference type="ARBA" id="ARBA00022723"/>
    </source>
</evidence>
<evidence type="ECO:0000313" key="9">
    <source>
        <dbReference type="Proteomes" id="UP000285430"/>
    </source>
</evidence>
<dbReference type="GO" id="GO:0003677">
    <property type="term" value="F:DNA binding"/>
    <property type="evidence" value="ECO:0007669"/>
    <property type="project" value="InterPro"/>
</dbReference>
<dbReference type="Proteomes" id="UP000285712">
    <property type="component" value="Unassembled WGS sequence"/>
</dbReference>
<evidence type="ECO:0000313" key="8">
    <source>
        <dbReference type="EMBL" id="RHZ34863.1"/>
    </source>
</evidence>
<evidence type="ECO:0000256" key="3">
    <source>
        <dbReference type="ARBA" id="ARBA00022771"/>
    </source>
</evidence>
<name>A0A3R6X1K2_APHAT</name>
<keyword evidence="3" id="KW-0863">Zinc-finger</keyword>
<sequence>MTHSGTTVAAAITTAATNSSSPWAKEVVPVLGKTTTTTCTCQSCQLPINQGHIRVGLIFHHMNGYIGLDWHHLECCETPDRLAQVEGYDLLSVQDKAIIQALAASSH</sequence>
<dbReference type="EMBL" id="QUTH01000136">
    <property type="protein sequence ID" value="RHZ34863.1"/>
    <property type="molecule type" value="Genomic_DNA"/>
</dbReference>
<dbReference type="SMART" id="SM01336">
    <property type="entry name" value="zf-PARP"/>
    <property type="match status" value="1"/>
</dbReference>
<proteinExistence type="predicted"/>
<comment type="caution">
    <text evidence="7">The sequence shown here is derived from an EMBL/GenBank/DDBJ whole genome shotgun (WGS) entry which is preliminary data.</text>
</comment>
<dbReference type="GO" id="GO:0008270">
    <property type="term" value="F:zinc ion binding"/>
    <property type="evidence" value="ECO:0007669"/>
    <property type="project" value="UniProtKB-KW"/>
</dbReference>
<keyword evidence="4" id="KW-0862">Zinc</keyword>
<evidence type="ECO:0000259" key="6">
    <source>
        <dbReference type="SMART" id="SM01336"/>
    </source>
</evidence>
<keyword evidence="2" id="KW-0479">Metal-binding</keyword>
<gene>
    <name evidence="7" type="ORF">DYB35_010359</name>
    <name evidence="8" type="ORF">DYB37_005460</name>
</gene>
<dbReference type="GO" id="GO:0005634">
    <property type="term" value="C:nucleus"/>
    <property type="evidence" value="ECO:0007669"/>
    <property type="project" value="UniProtKB-SubCell"/>
</dbReference>
<protein>
    <recommendedName>
        <fullName evidence="6">PARP-type domain-containing protein</fullName>
    </recommendedName>
</protein>
<accession>A0A3R6X1K2</accession>